<evidence type="ECO:0000256" key="4">
    <source>
        <dbReference type="ARBA" id="ARBA00023274"/>
    </source>
</evidence>
<keyword evidence="3 5" id="KW-0689">Ribosomal protein</keyword>
<dbReference type="NCBIfam" id="NF002462">
    <property type="entry name" value="PRK01678.1"/>
    <property type="match status" value="1"/>
</dbReference>
<dbReference type="PANTHER" id="PTHR33280:SF1">
    <property type="entry name" value="LARGE RIBOSOMAL SUBUNIT PROTEIN BL31C"/>
    <property type="match status" value="1"/>
</dbReference>
<proteinExistence type="inferred from homology"/>
<dbReference type="InParanoid" id="A0A7X0MV24"/>
<dbReference type="GO" id="GO:0005840">
    <property type="term" value="C:ribosome"/>
    <property type="evidence" value="ECO:0007669"/>
    <property type="project" value="UniProtKB-KW"/>
</dbReference>
<keyword evidence="4 5" id="KW-0687">Ribonucleoprotein</keyword>
<comment type="caution">
    <text evidence="6">The sequence shown here is derived from an EMBL/GenBank/DDBJ whole genome shotgun (WGS) entry which is preliminary data.</text>
</comment>
<dbReference type="InterPro" id="IPR034704">
    <property type="entry name" value="Ribosomal_bL28/bL31-like_sf"/>
</dbReference>
<evidence type="ECO:0000256" key="3">
    <source>
        <dbReference type="ARBA" id="ARBA00022980"/>
    </source>
</evidence>
<dbReference type="HAMAP" id="MF_00502">
    <property type="entry name" value="Ribosomal_bL31_2"/>
    <property type="match status" value="1"/>
</dbReference>
<dbReference type="SUPFAM" id="SSF143800">
    <property type="entry name" value="L28p-like"/>
    <property type="match status" value="1"/>
</dbReference>
<gene>
    <name evidence="5" type="primary">rpmE2</name>
    <name evidence="6" type="ORF">HNR48_001559</name>
</gene>
<dbReference type="InterPro" id="IPR002150">
    <property type="entry name" value="Ribosomal_bL31"/>
</dbReference>
<evidence type="ECO:0000256" key="1">
    <source>
        <dbReference type="ARBA" id="ARBA00008196"/>
    </source>
</evidence>
<dbReference type="Pfam" id="PF01197">
    <property type="entry name" value="Ribosomal_L31"/>
    <property type="match status" value="1"/>
</dbReference>
<dbReference type="Gene3D" id="4.10.830.30">
    <property type="entry name" value="Ribosomal protein L31"/>
    <property type="match status" value="1"/>
</dbReference>
<protein>
    <recommendedName>
        <fullName evidence="5">Large ribosomal subunit protein bL31B</fullName>
    </recommendedName>
</protein>
<dbReference type="PANTHER" id="PTHR33280">
    <property type="entry name" value="50S RIBOSOMAL PROTEIN L31, CHLOROPLASTIC"/>
    <property type="match status" value="1"/>
</dbReference>
<dbReference type="GO" id="GO:1990904">
    <property type="term" value="C:ribonucleoprotein complex"/>
    <property type="evidence" value="ECO:0007669"/>
    <property type="project" value="UniProtKB-KW"/>
</dbReference>
<dbReference type="InterPro" id="IPR042105">
    <property type="entry name" value="Ribosomal_bL31_sf"/>
</dbReference>
<keyword evidence="7" id="KW-1185">Reference proteome</keyword>
<evidence type="ECO:0000313" key="7">
    <source>
        <dbReference type="Proteomes" id="UP000528457"/>
    </source>
</evidence>
<evidence type="ECO:0000313" key="6">
    <source>
        <dbReference type="EMBL" id="MBB6521281.1"/>
    </source>
</evidence>
<evidence type="ECO:0000256" key="5">
    <source>
        <dbReference type="HAMAP-Rule" id="MF_00502"/>
    </source>
</evidence>
<dbReference type="GO" id="GO:0006412">
    <property type="term" value="P:translation"/>
    <property type="evidence" value="ECO:0007669"/>
    <property type="project" value="UniProtKB-UniRule"/>
</dbReference>
<dbReference type="Proteomes" id="UP000528457">
    <property type="component" value="Unassembled WGS sequence"/>
</dbReference>
<dbReference type="FunCoup" id="A0A7X0MV24">
    <property type="interactions" value="95"/>
</dbReference>
<dbReference type="NCBIfam" id="TIGR00105">
    <property type="entry name" value="L31"/>
    <property type="match status" value="1"/>
</dbReference>
<dbReference type="InterPro" id="IPR027493">
    <property type="entry name" value="Ribosomal_bL31_B"/>
</dbReference>
<reference evidence="6 7" key="1">
    <citation type="submission" date="2020-08" db="EMBL/GenBank/DDBJ databases">
        <title>Genomic Encyclopedia of Type Strains, Phase IV (KMG-IV): sequencing the most valuable type-strain genomes for metagenomic binning, comparative biology and taxonomic classification.</title>
        <authorList>
            <person name="Goeker M."/>
        </authorList>
    </citation>
    <scope>NUCLEOTIDE SEQUENCE [LARGE SCALE GENOMIC DNA]</scope>
    <source>
        <strain evidence="6 7">DSM 22368</strain>
    </source>
</reference>
<dbReference type="GO" id="GO:0003735">
    <property type="term" value="F:structural constituent of ribosome"/>
    <property type="evidence" value="ECO:0007669"/>
    <property type="project" value="InterPro"/>
</dbReference>
<accession>A0A7X0MV24</accession>
<organism evidence="6 7">
    <name type="scientific">Pseudoteredinibacter isoporae</name>
    <dbReference type="NCBI Taxonomy" id="570281"/>
    <lineage>
        <taxon>Bacteria</taxon>
        <taxon>Pseudomonadati</taxon>
        <taxon>Pseudomonadota</taxon>
        <taxon>Gammaproteobacteria</taxon>
        <taxon>Cellvibrionales</taxon>
        <taxon>Cellvibrionaceae</taxon>
        <taxon>Pseudoteredinibacter</taxon>
    </lineage>
</organism>
<dbReference type="RefSeq" id="WP_166848927.1">
    <property type="nucleotide sequence ID" value="NZ_JAAONY010000001.1"/>
</dbReference>
<comment type="subunit">
    <text evidence="2 5">Part of the 50S ribosomal subunit.</text>
</comment>
<evidence type="ECO:0000256" key="2">
    <source>
        <dbReference type="ARBA" id="ARBA00011838"/>
    </source>
</evidence>
<sequence>MKKGIHPEYDYVIFRDSSCGQDFKIRSTCKSSQSVVWEDGNTYPLIHLDISSASHPVYTGEQRKAKSEGRIAQFNSRFKNRSLKSK</sequence>
<dbReference type="PRINTS" id="PR01249">
    <property type="entry name" value="RIBOSOMALL31"/>
</dbReference>
<dbReference type="PROSITE" id="PS01143">
    <property type="entry name" value="RIBOSOMAL_L31"/>
    <property type="match status" value="1"/>
</dbReference>
<name>A0A7X0MV24_9GAMM</name>
<dbReference type="EMBL" id="JACHHT010000001">
    <property type="protein sequence ID" value="MBB6521281.1"/>
    <property type="molecule type" value="Genomic_DNA"/>
</dbReference>
<dbReference type="AlphaFoldDB" id="A0A7X0MV24"/>
<comment type="similarity">
    <text evidence="1 5">Belongs to the bacterial ribosomal protein bL31 family. Type B subfamily.</text>
</comment>